<accession>A0A9X9PXR0</accession>
<protein>
    <submittedName>
        <fullName evidence="1">Uncharacterized protein</fullName>
    </submittedName>
</protein>
<organism evidence="1 2">
    <name type="scientific">Gulo gulo</name>
    <name type="common">Wolverine</name>
    <name type="synonym">Gluton</name>
    <dbReference type="NCBI Taxonomy" id="48420"/>
    <lineage>
        <taxon>Eukaryota</taxon>
        <taxon>Metazoa</taxon>
        <taxon>Chordata</taxon>
        <taxon>Craniata</taxon>
        <taxon>Vertebrata</taxon>
        <taxon>Euteleostomi</taxon>
        <taxon>Mammalia</taxon>
        <taxon>Eutheria</taxon>
        <taxon>Laurasiatheria</taxon>
        <taxon>Carnivora</taxon>
        <taxon>Caniformia</taxon>
        <taxon>Musteloidea</taxon>
        <taxon>Mustelidae</taxon>
        <taxon>Guloninae</taxon>
        <taxon>Gulo</taxon>
    </lineage>
</organism>
<feature type="non-terminal residue" evidence="1">
    <location>
        <position position="1"/>
    </location>
</feature>
<proteinExistence type="predicted"/>
<gene>
    <name evidence="1" type="ORF">BN2614_LOCUS1</name>
</gene>
<dbReference type="AlphaFoldDB" id="A0A9X9PXR0"/>
<name>A0A9X9PXR0_GULGU</name>
<keyword evidence="2" id="KW-1185">Reference proteome</keyword>
<evidence type="ECO:0000313" key="2">
    <source>
        <dbReference type="Proteomes" id="UP000269945"/>
    </source>
</evidence>
<reference evidence="1 2" key="1">
    <citation type="submission" date="2018-10" db="EMBL/GenBank/DDBJ databases">
        <authorList>
            <person name="Ekblom R."/>
            <person name="Jareborg N."/>
        </authorList>
    </citation>
    <scope>NUCLEOTIDE SEQUENCE [LARGE SCALE GENOMIC DNA]</scope>
    <source>
        <tissue evidence="1">Muscle</tissue>
    </source>
</reference>
<dbReference type="Proteomes" id="UP000269945">
    <property type="component" value="Unassembled WGS sequence"/>
</dbReference>
<sequence length="55" mass="5826">MEDENLALYLPGEGGSSLPSCRNAGSNLLQTVDPKRVDAGRNDSCTYLRALGSGR</sequence>
<dbReference type="EMBL" id="CYRY02007641">
    <property type="protein sequence ID" value="VCW76616.1"/>
    <property type="molecule type" value="Genomic_DNA"/>
</dbReference>
<evidence type="ECO:0000313" key="1">
    <source>
        <dbReference type="EMBL" id="VCW76616.1"/>
    </source>
</evidence>
<comment type="caution">
    <text evidence="1">The sequence shown here is derived from an EMBL/GenBank/DDBJ whole genome shotgun (WGS) entry which is preliminary data.</text>
</comment>